<organism evidence="1 2">
    <name type="scientific">Roseateles saccharophilus</name>
    <name type="common">Pseudomonas saccharophila</name>
    <dbReference type="NCBI Taxonomy" id="304"/>
    <lineage>
        <taxon>Bacteria</taxon>
        <taxon>Pseudomonadati</taxon>
        <taxon>Pseudomonadota</taxon>
        <taxon>Betaproteobacteria</taxon>
        <taxon>Burkholderiales</taxon>
        <taxon>Sphaerotilaceae</taxon>
        <taxon>Roseateles</taxon>
    </lineage>
</organism>
<gene>
    <name evidence="1" type="ORF">J2X20_003090</name>
</gene>
<proteinExistence type="predicted"/>
<evidence type="ECO:0000313" key="1">
    <source>
        <dbReference type="EMBL" id="MDR7270432.1"/>
    </source>
</evidence>
<protein>
    <submittedName>
        <fullName evidence="1">Uncharacterized protein</fullName>
    </submittedName>
</protein>
<comment type="caution">
    <text evidence="1">The sequence shown here is derived from an EMBL/GenBank/DDBJ whole genome shotgun (WGS) entry which is preliminary data.</text>
</comment>
<sequence length="496" mass="52473">MPEPDAFDPTHALDGWRPPAPAPLPELALGALLVGDGAARPLALGVSPGSFDPTHLLDDWRPPVPAPLDLELKSLLRTGSGPDEATLARLKARGYEMLDVEDIEVVEASAPRVVTVEAWVQEIPPAPSVAEADLAPTSLLEEVEQPEAAVDVPLPDEPAWPLFMAEAQVLEVGAPLIEPQAAAAEFVSLDVAAAPAGLGAVVEDSGATKPVQPAVVEACESDGEVEPPRIDRDAAPLVEAVDLVEAMEPAADPLPHVAIVEAPALDLHVPPVELPSFIGDIHLPPAAPPVEVEATVLDFHAAPPPPEPDPLSVIASIELPKVAPPPAVVEMPEVDIAALMPHPPAPDPRLMARWQAGAWTALARQVAGASAELSQTLGGPRVETHAPQWLCAIWPPQAAEAPLGRWPELAALVVAETRVSALQQLLAELPDEAPLWSADLEGDWDLVAELVLHQDTQLRPTQVRALRELAEAERHARQIRIGEGYALQGRLARRRA</sequence>
<reference evidence="1 2" key="1">
    <citation type="submission" date="2023-07" db="EMBL/GenBank/DDBJ databases">
        <title>Sorghum-associated microbial communities from plants grown in Nebraska, USA.</title>
        <authorList>
            <person name="Schachtman D."/>
        </authorList>
    </citation>
    <scope>NUCLEOTIDE SEQUENCE [LARGE SCALE GENOMIC DNA]</scope>
    <source>
        <strain evidence="1 2">BE314</strain>
    </source>
</reference>
<name>A0ABU1YNJ1_ROSSA</name>
<keyword evidence="2" id="KW-1185">Reference proteome</keyword>
<dbReference type="RefSeq" id="WP_310266300.1">
    <property type="nucleotide sequence ID" value="NZ_JAVDXU010000002.1"/>
</dbReference>
<dbReference type="EMBL" id="JAVDXU010000002">
    <property type="protein sequence ID" value="MDR7270432.1"/>
    <property type="molecule type" value="Genomic_DNA"/>
</dbReference>
<accession>A0ABU1YNJ1</accession>
<evidence type="ECO:0000313" key="2">
    <source>
        <dbReference type="Proteomes" id="UP001180453"/>
    </source>
</evidence>
<dbReference type="Proteomes" id="UP001180453">
    <property type="component" value="Unassembled WGS sequence"/>
</dbReference>